<comment type="similarity">
    <text evidence="2 7">Belongs to the PhoU family.</text>
</comment>
<dbReference type="NCBIfam" id="TIGR02135">
    <property type="entry name" value="phoU_full"/>
    <property type="match status" value="1"/>
</dbReference>
<evidence type="ECO:0000313" key="12">
    <source>
        <dbReference type="Proteomes" id="UP000093694"/>
    </source>
</evidence>
<feature type="domain" description="PhoU" evidence="8">
    <location>
        <begin position="17"/>
        <end position="104"/>
    </location>
</feature>
<evidence type="ECO:0000256" key="3">
    <source>
        <dbReference type="ARBA" id="ARBA00011738"/>
    </source>
</evidence>
<keyword evidence="6 7" id="KW-0592">Phosphate transport</keyword>
<keyword evidence="5 7" id="KW-0963">Cytoplasm</keyword>
<sequence>MPRSKFDYELSEMHNDVLRMGSVVEKQIHQCIEALINQDIKIAKETIKNDDLVDNLQKEIENKCIRLTAREQPIATDLRIIFTTSKLVTDLERIADHAVDIAKVTLRLENEKYERKLIYIPQMAEIINKMIKRALDAYVDRNVEEAYEVCKMDDEVDKLYKSVFKEMLELMNKDKSKINQFAQLLFVCKYLERIADHVTNICEEAIYLVTGEQKDLNE</sequence>
<evidence type="ECO:0000256" key="1">
    <source>
        <dbReference type="ARBA" id="ARBA00004496"/>
    </source>
</evidence>
<dbReference type="RefSeq" id="WP_023163101.1">
    <property type="nucleotide sequence ID" value="NZ_LITQ01000003.1"/>
</dbReference>
<reference evidence="9 11" key="1">
    <citation type="journal article" date="2015" name="Biotechnol. Bioeng.">
        <title>Genome sequence and phenotypic characterization of Caulobacter segnis.</title>
        <authorList>
            <person name="Patel S."/>
            <person name="Fletcher B."/>
            <person name="Scott D.C."/>
            <person name="Ely B."/>
        </authorList>
    </citation>
    <scope>NUCLEOTIDE SEQUENCE [LARGE SCALE GENOMIC DNA]</scope>
    <source>
        <strain evidence="9 11">PS02</strain>
    </source>
</reference>
<evidence type="ECO:0000259" key="8">
    <source>
        <dbReference type="Pfam" id="PF01895"/>
    </source>
</evidence>
<dbReference type="SUPFAM" id="SSF109755">
    <property type="entry name" value="PhoU-like"/>
    <property type="match status" value="1"/>
</dbReference>
<dbReference type="PIRSF" id="PIRSF003107">
    <property type="entry name" value="PhoU"/>
    <property type="match status" value="1"/>
</dbReference>
<dbReference type="InterPro" id="IPR038078">
    <property type="entry name" value="PhoU-like_sf"/>
</dbReference>
<evidence type="ECO:0000256" key="6">
    <source>
        <dbReference type="ARBA" id="ARBA00022592"/>
    </source>
</evidence>
<proteinExistence type="inferred from homology"/>
<organism evidence="9 11">
    <name type="scientific">Clostridium coskatii</name>
    <dbReference type="NCBI Taxonomy" id="1705578"/>
    <lineage>
        <taxon>Bacteria</taxon>
        <taxon>Bacillati</taxon>
        <taxon>Bacillota</taxon>
        <taxon>Clostridia</taxon>
        <taxon>Eubacteriales</taxon>
        <taxon>Clostridiaceae</taxon>
        <taxon>Clostridium</taxon>
    </lineage>
</organism>
<dbReference type="InterPro" id="IPR028366">
    <property type="entry name" value="PhoU"/>
</dbReference>
<dbReference type="AlphaFoldDB" id="A0A162LD19"/>
<evidence type="ECO:0000313" key="11">
    <source>
        <dbReference type="Proteomes" id="UP000077384"/>
    </source>
</evidence>
<name>A0A162LD19_9CLOT</name>
<dbReference type="GO" id="GO:0005737">
    <property type="term" value="C:cytoplasm"/>
    <property type="evidence" value="ECO:0007669"/>
    <property type="project" value="UniProtKB-SubCell"/>
</dbReference>
<protein>
    <recommendedName>
        <fullName evidence="7">Phosphate-specific transport system accessory protein PhoU</fullName>
    </recommendedName>
</protein>
<comment type="subunit">
    <text evidence="3 7">Homodimer.</text>
</comment>
<dbReference type="EMBL" id="LITQ01000003">
    <property type="protein sequence ID" value="OAA94332.1"/>
    <property type="molecule type" value="Genomic_DNA"/>
</dbReference>
<evidence type="ECO:0000256" key="4">
    <source>
        <dbReference type="ARBA" id="ARBA00022448"/>
    </source>
</evidence>
<evidence type="ECO:0000313" key="10">
    <source>
        <dbReference type="EMBL" id="OBR93076.1"/>
    </source>
</evidence>
<dbReference type="Pfam" id="PF01895">
    <property type="entry name" value="PhoU"/>
    <property type="match status" value="2"/>
</dbReference>
<dbReference type="Gene3D" id="1.20.58.220">
    <property type="entry name" value="Phosphate transport system protein phou homolog 2, domain 2"/>
    <property type="match status" value="1"/>
</dbReference>
<dbReference type="PATRIC" id="fig|1705578.3.peg.2533"/>
<keyword evidence="12" id="KW-1185">Reference proteome</keyword>
<dbReference type="Proteomes" id="UP000077384">
    <property type="component" value="Unassembled WGS sequence"/>
</dbReference>
<dbReference type="GO" id="GO:0045936">
    <property type="term" value="P:negative regulation of phosphate metabolic process"/>
    <property type="evidence" value="ECO:0007669"/>
    <property type="project" value="InterPro"/>
</dbReference>
<dbReference type="Proteomes" id="UP000093694">
    <property type="component" value="Unassembled WGS sequence"/>
</dbReference>
<evidence type="ECO:0000256" key="7">
    <source>
        <dbReference type="PIRNR" id="PIRNR003107"/>
    </source>
</evidence>
<gene>
    <name evidence="10" type="ORF">CLCOS_25480</name>
    <name evidence="9" type="ORF">WX73_02878</name>
</gene>
<dbReference type="FunFam" id="1.20.58.220:FF:000004">
    <property type="entry name" value="Phosphate-specific transport system accessory protein PhoU"/>
    <property type="match status" value="1"/>
</dbReference>
<comment type="subcellular location">
    <subcellularLocation>
        <location evidence="1 7">Cytoplasm</location>
    </subcellularLocation>
</comment>
<comment type="function">
    <text evidence="7">Plays a role in the regulation of phosphate uptake.</text>
</comment>
<reference evidence="10 12" key="2">
    <citation type="journal article" date="2016" name="Front. Microbiol.">
        <title>Industrial Acetogenic Biocatalysts: A Comparative Metabolic and Genomic Analysis.</title>
        <authorList>
            <person name="Bengelsdorf F."/>
            <person name="Poehlein A."/>
            <person name="Sonja S."/>
            <person name="Erz C."/>
            <person name="Hummel T."/>
            <person name="Hoffmeister S."/>
            <person name="Daniel R."/>
            <person name="Durre P."/>
        </authorList>
    </citation>
    <scope>NUCLEOTIDE SEQUENCE [LARGE SCALE GENOMIC DNA]</scope>
    <source>
        <strain evidence="10 12">PTA-10522</strain>
    </source>
</reference>
<evidence type="ECO:0000256" key="5">
    <source>
        <dbReference type="ARBA" id="ARBA00022490"/>
    </source>
</evidence>
<dbReference type="EMBL" id="LROR01000054">
    <property type="protein sequence ID" value="OBR93076.1"/>
    <property type="molecule type" value="Genomic_DNA"/>
</dbReference>
<evidence type="ECO:0000313" key="9">
    <source>
        <dbReference type="EMBL" id="OAA94332.1"/>
    </source>
</evidence>
<feature type="domain" description="PhoU" evidence="8">
    <location>
        <begin position="120"/>
        <end position="204"/>
    </location>
</feature>
<dbReference type="GO" id="GO:0030643">
    <property type="term" value="P:intracellular phosphate ion homeostasis"/>
    <property type="evidence" value="ECO:0007669"/>
    <property type="project" value="InterPro"/>
</dbReference>
<evidence type="ECO:0000256" key="2">
    <source>
        <dbReference type="ARBA" id="ARBA00008107"/>
    </source>
</evidence>
<comment type="caution">
    <text evidence="9">The sequence shown here is derived from an EMBL/GenBank/DDBJ whole genome shotgun (WGS) entry which is preliminary data.</text>
</comment>
<dbReference type="GO" id="GO:0006817">
    <property type="term" value="P:phosphate ion transport"/>
    <property type="evidence" value="ECO:0007669"/>
    <property type="project" value="UniProtKB-KW"/>
</dbReference>
<dbReference type="InterPro" id="IPR026022">
    <property type="entry name" value="PhoU_dom"/>
</dbReference>
<accession>A0A162LD19</accession>
<dbReference type="PANTHER" id="PTHR42930">
    <property type="entry name" value="PHOSPHATE-SPECIFIC TRANSPORT SYSTEM ACCESSORY PROTEIN PHOU"/>
    <property type="match status" value="1"/>
</dbReference>
<dbReference type="PANTHER" id="PTHR42930:SF3">
    <property type="entry name" value="PHOSPHATE-SPECIFIC TRANSPORT SYSTEM ACCESSORY PROTEIN PHOU"/>
    <property type="match status" value="1"/>
</dbReference>
<keyword evidence="4 7" id="KW-0813">Transport</keyword>